<organism evidence="1 2">
    <name type="scientific">Tilletia indica</name>
    <dbReference type="NCBI Taxonomy" id="43049"/>
    <lineage>
        <taxon>Eukaryota</taxon>
        <taxon>Fungi</taxon>
        <taxon>Dikarya</taxon>
        <taxon>Basidiomycota</taxon>
        <taxon>Ustilaginomycotina</taxon>
        <taxon>Exobasidiomycetes</taxon>
        <taxon>Tilletiales</taxon>
        <taxon>Tilletiaceae</taxon>
        <taxon>Tilletia</taxon>
    </lineage>
</organism>
<dbReference type="Proteomes" id="UP000077521">
    <property type="component" value="Unassembled WGS sequence"/>
</dbReference>
<comment type="caution">
    <text evidence="1">The sequence shown here is derived from an EMBL/GenBank/DDBJ whole genome shotgun (WGS) entry which is preliminary data.</text>
</comment>
<evidence type="ECO:0000313" key="1">
    <source>
        <dbReference type="EMBL" id="KAE8240234.1"/>
    </source>
</evidence>
<reference evidence="1" key="1">
    <citation type="submission" date="2016-04" db="EMBL/GenBank/DDBJ databases">
        <authorList>
            <person name="Nguyen H.D."/>
            <person name="Samba Siva P."/>
            <person name="Cullis J."/>
            <person name="Levesque C.A."/>
            <person name="Hambleton S."/>
        </authorList>
    </citation>
    <scope>NUCLEOTIDE SEQUENCE</scope>
    <source>
        <strain evidence="1">DAOMC 236416</strain>
    </source>
</reference>
<accession>A0A8T8SHB4</accession>
<keyword evidence="2" id="KW-1185">Reference proteome</keyword>
<sequence length="91" mass="9596">MPISSRVARRQASWLLFLPGIEIVKKIWGDVGGPEDVDSSDPPFAIPAVCGEEDPVDVESSVPAATMAEDMVAALGLGGLAWIRVSCPYPS</sequence>
<dbReference type="EMBL" id="LWDF02001129">
    <property type="protein sequence ID" value="KAE8240234.1"/>
    <property type="molecule type" value="Genomic_DNA"/>
</dbReference>
<protein>
    <submittedName>
        <fullName evidence="1">Uncharacterized protein</fullName>
    </submittedName>
</protein>
<gene>
    <name evidence="1" type="ORF">A4X13_0g7890</name>
</gene>
<evidence type="ECO:0000313" key="2">
    <source>
        <dbReference type="Proteomes" id="UP000077521"/>
    </source>
</evidence>
<dbReference type="AlphaFoldDB" id="A0A8T8SHB4"/>
<proteinExistence type="predicted"/>
<reference evidence="1" key="2">
    <citation type="journal article" date="2019" name="IMA Fungus">
        <title>Genome sequencing and comparison of five Tilletia species to identify candidate genes for the detection of regulated species infecting wheat.</title>
        <authorList>
            <person name="Nguyen H.D.T."/>
            <person name="Sultana T."/>
            <person name="Kesanakurti P."/>
            <person name="Hambleton S."/>
        </authorList>
    </citation>
    <scope>NUCLEOTIDE SEQUENCE</scope>
    <source>
        <strain evidence="1">DAOMC 236416</strain>
    </source>
</reference>
<name>A0A8T8SHB4_9BASI</name>